<dbReference type="InterPro" id="IPR016181">
    <property type="entry name" value="Acyl_CoA_acyltransferase"/>
</dbReference>
<comment type="caution">
    <text evidence="2">The sequence shown here is derived from an EMBL/GenBank/DDBJ whole genome shotgun (WGS) entry which is preliminary data.</text>
</comment>
<reference evidence="2 3" key="1">
    <citation type="submission" date="2009-01" db="EMBL/GenBank/DDBJ databases">
        <authorList>
            <person name="Fulton L."/>
            <person name="Clifton S."/>
            <person name="Fulton B."/>
            <person name="Xu J."/>
            <person name="Minx P."/>
            <person name="Pepin K.H."/>
            <person name="Johnson M."/>
            <person name="Bhonagiri V."/>
            <person name="Nash W.E."/>
            <person name="Mardis E.R."/>
            <person name="Wilson R.K."/>
        </authorList>
    </citation>
    <scope>NUCLEOTIDE SEQUENCE [LARGE SCALE GENOMIC DNA]</scope>
    <source>
        <strain evidence="3">DSM 10507 / JCM 14656 / S5a33</strain>
    </source>
</reference>
<dbReference type="PATRIC" id="fig|476272.21.peg.795"/>
<dbReference type="PANTHER" id="PTHR43305:SF1">
    <property type="entry name" value="FAMILY N-ACETYLTRANSFERASE, PUTATIVE (AFU_ORTHOLOGUE AFUA_2G01380)-RELATED"/>
    <property type="match status" value="1"/>
</dbReference>
<accession>C0CP64</accession>
<evidence type="ECO:0000313" key="3">
    <source>
        <dbReference type="Proteomes" id="UP000003100"/>
    </source>
</evidence>
<protein>
    <recommendedName>
        <fullName evidence="1">N-acetyltransferase domain-containing protein</fullName>
    </recommendedName>
</protein>
<evidence type="ECO:0000259" key="1">
    <source>
        <dbReference type="PROSITE" id="PS51186"/>
    </source>
</evidence>
<dbReference type="CDD" id="cd04301">
    <property type="entry name" value="NAT_SF"/>
    <property type="match status" value="1"/>
</dbReference>
<dbReference type="PROSITE" id="PS51186">
    <property type="entry name" value="GNAT"/>
    <property type="match status" value="1"/>
</dbReference>
<dbReference type="AlphaFoldDB" id="C0CP64"/>
<reference evidence="2 3" key="2">
    <citation type="submission" date="2009-02" db="EMBL/GenBank/DDBJ databases">
        <title>Draft genome sequence of Blautia hydrogenotrophica DSM 10507 (Ruminococcus hydrogenotrophicus DSM 10507).</title>
        <authorList>
            <person name="Sudarsanam P."/>
            <person name="Ley R."/>
            <person name="Guruge J."/>
            <person name="Turnbaugh P.J."/>
            <person name="Mahowald M."/>
            <person name="Liep D."/>
            <person name="Gordon J."/>
        </authorList>
    </citation>
    <scope>NUCLEOTIDE SEQUENCE [LARGE SCALE GENOMIC DNA]</scope>
    <source>
        <strain evidence="3">DSM 10507 / JCM 14656 / S5a33</strain>
    </source>
</reference>
<dbReference type="InterPro" id="IPR000182">
    <property type="entry name" value="GNAT_dom"/>
</dbReference>
<dbReference type="Pfam" id="PF00583">
    <property type="entry name" value="Acetyltransf_1"/>
    <property type="match status" value="1"/>
</dbReference>
<dbReference type="HOGENOM" id="CLU_013985_11_0_9"/>
<gene>
    <name evidence="2" type="ORF">RUMHYD_02665</name>
</gene>
<proteinExistence type="predicted"/>
<dbReference type="PANTHER" id="PTHR43305">
    <property type="entry name" value="FAMILY N-ACETYLTRANSFERASE, PUTATIVE (AFU_ORTHOLOGUE AFUA_2G01380)-RELATED"/>
    <property type="match status" value="1"/>
</dbReference>
<dbReference type="InterPro" id="IPR052777">
    <property type="entry name" value="Acetyltransferase_Enz"/>
</dbReference>
<dbReference type="SUPFAM" id="SSF55729">
    <property type="entry name" value="Acyl-CoA N-acyltransferases (Nat)"/>
    <property type="match status" value="1"/>
</dbReference>
<dbReference type="Proteomes" id="UP000003100">
    <property type="component" value="Unassembled WGS sequence"/>
</dbReference>
<dbReference type="GO" id="GO:0016747">
    <property type="term" value="F:acyltransferase activity, transferring groups other than amino-acyl groups"/>
    <property type="evidence" value="ECO:0007669"/>
    <property type="project" value="InterPro"/>
</dbReference>
<name>C0CP64_BLAHS</name>
<keyword evidence="3" id="KW-1185">Reference proteome</keyword>
<dbReference type="eggNOG" id="COG0456">
    <property type="taxonomic scope" value="Bacteria"/>
</dbReference>
<evidence type="ECO:0000313" key="2">
    <source>
        <dbReference type="EMBL" id="EEG48448.1"/>
    </source>
</evidence>
<dbReference type="Gene3D" id="3.40.630.30">
    <property type="match status" value="1"/>
</dbReference>
<sequence>MQERRYRVDIELKLAYEETEYVRRLIEEYMQMLVRMEPDIETYLRMQNSEEELRNLKEKYKKPDGRLYLAYVEGMPVGCIGLRRLKGRECEMKRLYVRTEFRGMHIGDVLVKKIISDARDIGYRTMRLDTFPFLERAIGLYRKYGFSETPSYNDNPLENAVYMKLDL</sequence>
<dbReference type="EMBL" id="ACBZ01000145">
    <property type="protein sequence ID" value="EEG48448.1"/>
    <property type="molecule type" value="Genomic_DNA"/>
</dbReference>
<feature type="domain" description="N-acetyltransferase" evidence="1">
    <location>
        <begin position="20"/>
        <end position="167"/>
    </location>
</feature>
<organism evidence="2 3">
    <name type="scientific">Blautia hydrogenotrophica (strain DSM 10507 / JCM 14656 / S5a33)</name>
    <name type="common">Ruminococcus hydrogenotrophicus</name>
    <dbReference type="NCBI Taxonomy" id="476272"/>
    <lineage>
        <taxon>Bacteria</taxon>
        <taxon>Bacillati</taxon>
        <taxon>Bacillota</taxon>
        <taxon>Clostridia</taxon>
        <taxon>Lachnospirales</taxon>
        <taxon>Lachnospiraceae</taxon>
        <taxon>Blautia</taxon>
    </lineage>
</organism>